<dbReference type="InterPro" id="IPR002575">
    <property type="entry name" value="Aminoglycoside_PTrfase"/>
</dbReference>
<dbReference type="Proteomes" id="UP000030653">
    <property type="component" value="Unassembled WGS sequence"/>
</dbReference>
<dbReference type="PANTHER" id="PTHR21310">
    <property type="entry name" value="AMINOGLYCOSIDE PHOSPHOTRANSFERASE-RELATED-RELATED"/>
    <property type="match status" value="1"/>
</dbReference>
<dbReference type="RefSeq" id="XP_040629322.1">
    <property type="nucleotide sequence ID" value="XM_040775061.1"/>
</dbReference>
<dbReference type="OrthoDB" id="5404599at2759"/>
<dbReference type="InterPro" id="IPR011009">
    <property type="entry name" value="Kinase-like_dom_sf"/>
</dbReference>
<dbReference type="STRING" id="1858805.M5GDI4"/>
<accession>M5GDI4</accession>
<name>M5GDI4_DACPD</name>
<sequence>MTNTYRLGLGLYLKFGPRTQSAEAHALWLVKQHTKVPIPTVLDYIVLTQASGRPYSFILMTEVPGQTLEEVEDTLSEDQLNNIGLQIREYIEAYRNVPNPYPNQICGPSGGSIWTPQFSDSWEVPSRANATEFHVWIRNNMAARLAPSMKAMLEPTFQDFDGPTFFVHGDLADRNIMIHDGKVSGLVDWATSGWMPLYWEYYTALAPDFRQTDAFKKMIKVALRDDYEDVKRMMVEIRISRLL</sequence>
<keyword evidence="2" id="KW-0418">Kinase</keyword>
<dbReference type="Pfam" id="PF01636">
    <property type="entry name" value="APH"/>
    <property type="match status" value="1"/>
</dbReference>
<dbReference type="EMBL" id="JH795862">
    <property type="protein sequence ID" value="EJU02428.1"/>
    <property type="molecule type" value="Genomic_DNA"/>
</dbReference>
<dbReference type="GO" id="GO:0016301">
    <property type="term" value="F:kinase activity"/>
    <property type="evidence" value="ECO:0007669"/>
    <property type="project" value="UniProtKB-KW"/>
</dbReference>
<dbReference type="Gene3D" id="3.90.1200.10">
    <property type="match status" value="1"/>
</dbReference>
<dbReference type="AlphaFoldDB" id="M5GDI4"/>
<feature type="domain" description="Aminoglycoside phosphotransferase" evidence="1">
    <location>
        <begin position="21"/>
        <end position="228"/>
    </location>
</feature>
<keyword evidence="3" id="KW-1185">Reference proteome</keyword>
<dbReference type="OMA" id="VEHEIWM"/>
<gene>
    <name evidence="2" type="ORF">DACRYDRAFT_51819</name>
</gene>
<keyword evidence="2" id="KW-0808">Transferase</keyword>
<dbReference type="InterPro" id="IPR051678">
    <property type="entry name" value="AGP_Transferase"/>
</dbReference>
<dbReference type="PANTHER" id="PTHR21310:SF15">
    <property type="entry name" value="AMINOGLYCOSIDE PHOSPHOTRANSFERASE DOMAIN-CONTAINING PROTEIN"/>
    <property type="match status" value="1"/>
</dbReference>
<proteinExistence type="predicted"/>
<dbReference type="GeneID" id="63690123"/>
<dbReference type="HOGENOM" id="CLU_021768_3_1_1"/>
<evidence type="ECO:0000313" key="2">
    <source>
        <dbReference type="EMBL" id="EJU02428.1"/>
    </source>
</evidence>
<evidence type="ECO:0000313" key="3">
    <source>
        <dbReference type="Proteomes" id="UP000030653"/>
    </source>
</evidence>
<evidence type="ECO:0000259" key="1">
    <source>
        <dbReference type="Pfam" id="PF01636"/>
    </source>
</evidence>
<dbReference type="SUPFAM" id="SSF56112">
    <property type="entry name" value="Protein kinase-like (PK-like)"/>
    <property type="match status" value="1"/>
</dbReference>
<dbReference type="CDD" id="cd05120">
    <property type="entry name" value="APH_ChoK_like"/>
    <property type="match status" value="1"/>
</dbReference>
<protein>
    <submittedName>
        <fullName evidence="2">Kinase-like protein</fullName>
    </submittedName>
</protein>
<organism evidence="2 3">
    <name type="scientific">Dacryopinax primogenitus (strain DJM 731)</name>
    <name type="common">Brown rot fungus</name>
    <dbReference type="NCBI Taxonomy" id="1858805"/>
    <lineage>
        <taxon>Eukaryota</taxon>
        <taxon>Fungi</taxon>
        <taxon>Dikarya</taxon>
        <taxon>Basidiomycota</taxon>
        <taxon>Agaricomycotina</taxon>
        <taxon>Dacrymycetes</taxon>
        <taxon>Dacrymycetales</taxon>
        <taxon>Dacrymycetaceae</taxon>
        <taxon>Dacryopinax</taxon>
    </lineage>
</organism>
<reference evidence="2 3" key="1">
    <citation type="journal article" date="2012" name="Science">
        <title>The Paleozoic origin of enzymatic lignin decomposition reconstructed from 31 fungal genomes.</title>
        <authorList>
            <person name="Floudas D."/>
            <person name="Binder M."/>
            <person name="Riley R."/>
            <person name="Barry K."/>
            <person name="Blanchette R.A."/>
            <person name="Henrissat B."/>
            <person name="Martinez A.T."/>
            <person name="Otillar R."/>
            <person name="Spatafora J.W."/>
            <person name="Yadav J.S."/>
            <person name="Aerts A."/>
            <person name="Benoit I."/>
            <person name="Boyd A."/>
            <person name="Carlson A."/>
            <person name="Copeland A."/>
            <person name="Coutinho P.M."/>
            <person name="de Vries R.P."/>
            <person name="Ferreira P."/>
            <person name="Findley K."/>
            <person name="Foster B."/>
            <person name="Gaskell J."/>
            <person name="Glotzer D."/>
            <person name="Gorecki P."/>
            <person name="Heitman J."/>
            <person name="Hesse C."/>
            <person name="Hori C."/>
            <person name="Igarashi K."/>
            <person name="Jurgens J.A."/>
            <person name="Kallen N."/>
            <person name="Kersten P."/>
            <person name="Kohler A."/>
            <person name="Kuees U."/>
            <person name="Kumar T.K.A."/>
            <person name="Kuo A."/>
            <person name="LaButti K."/>
            <person name="Larrondo L.F."/>
            <person name="Lindquist E."/>
            <person name="Ling A."/>
            <person name="Lombard V."/>
            <person name="Lucas S."/>
            <person name="Lundell T."/>
            <person name="Martin R."/>
            <person name="McLaughlin D.J."/>
            <person name="Morgenstern I."/>
            <person name="Morin E."/>
            <person name="Murat C."/>
            <person name="Nagy L.G."/>
            <person name="Nolan M."/>
            <person name="Ohm R.A."/>
            <person name="Patyshakuliyeva A."/>
            <person name="Rokas A."/>
            <person name="Ruiz-Duenas F.J."/>
            <person name="Sabat G."/>
            <person name="Salamov A."/>
            <person name="Samejima M."/>
            <person name="Schmutz J."/>
            <person name="Slot J.C."/>
            <person name="St John F."/>
            <person name="Stenlid J."/>
            <person name="Sun H."/>
            <person name="Sun S."/>
            <person name="Syed K."/>
            <person name="Tsang A."/>
            <person name="Wiebenga A."/>
            <person name="Young D."/>
            <person name="Pisabarro A."/>
            <person name="Eastwood D.C."/>
            <person name="Martin F."/>
            <person name="Cullen D."/>
            <person name="Grigoriev I.V."/>
            <person name="Hibbett D.S."/>
        </authorList>
    </citation>
    <scope>NUCLEOTIDE SEQUENCE [LARGE SCALE GENOMIC DNA]</scope>
    <source>
        <strain evidence="2 3">DJM-731 SS1</strain>
    </source>
</reference>